<dbReference type="AlphaFoldDB" id="A0A098Q2H8"/>
<dbReference type="RefSeq" id="WP_042821039.1">
    <property type="nucleotide sequence ID" value="NZ_CP053649.1"/>
</dbReference>
<dbReference type="Pfam" id="PF18856">
    <property type="entry name" value="baeRF_family12"/>
    <property type="match status" value="1"/>
</dbReference>
<accession>A0A098Q2H8</accession>
<dbReference type="HOGENOM" id="CLU_105864_3_0_6"/>
<proteinExistence type="predicted"/>
<dbReference type="eggNOG" id="COG5622">
    <property type="taxonomic scope" value="Bacteria"/>
</dbReference>
<dbReference type="EMBL" id="JPHD02000013">
    <property type="protein sequence ID" value="KGE53569.1"/>
    <property type="molecule type" value="Genomic_DNA"/>
</dbReference>
<comment type="caution">
    <text evidence="1">The sequence shown here is derived from an EMBL/GenBank/DDBJ whole genome shotgun (WGS) entry which is preliminary data.</text>
</comment>
<dbReference type="GeneID" id="58001063"/>
<protein>
    <submittedName>
        <fullName evidence="1">Attachment protein</fullName>
    </submittedName>
</protein>
<evidence type="ECO:0000313" key="2">
    <source>
        <dbReference type="Proteomes" id="UP000028012"/>
    </source>
</evidence>
<evidence type="ECO:0000313" key="1">
    <source>
        <dbReference type="EMBL" id="KGE53569.1"/>
    </source>
</evidence>
<organism evidence="1 2">
    <name type="scientific">Xanthomonas axonopodis pv. vasculorum</name>
    <dbReference type="NCBI Taxonomy" id="325777"/>
    <lineage>
        <taxon>Bacteria</taxon>
        <taxon>Pseudomonadati</taxon>
        <taxon>Pseudomonadota</taxon>
        <taxon>Gammaproteobacteria</taxon>
        <taxon>Lysobacterales</taxon>
        <taxon>Lysobacteraceae</taxon>
        <taxon>Xanthomonas</taxon>
    </lineage>
</organism>
<dbReference type="STRING" id="325777.GW15_0201325"/>
<reference evidence="1 2" key="1">
    <citation type="submission" date="2014-09" db="EMBL/GenBank/DDBJ databases">
        <title>A draft genome sequence for Xanthomonas axonopodis pv. vasculorum NCPPB 900.</title>
        <authorList>
            <person name="Harrison J."/>
            <person name="Studholme D.J."/>
        </authorList>
    </citation>
    <scope>NUCLEOTIDE SEQUENCE [LARGE SCALE GENOMIC DNA]</scope>
    <source>
        <strain evidence="1 2">NCPPB 900</strain>
    </source>
</reference>
<dbReference type="Proteomes" id="UP000028012">
    <property type="component" value="Unassembled WGS sequence"/>
</dbReference>
<gene>
    <name evidence="1" type="ORF">GW15_0201325</name>
</gene>
<sequence length="132" mass="14449">MSLQIPQGALVVVADGGEARWFTNTGNEAKVVLRQHARTDAQNVDDDGPAGKAPQNLTETDLDEMTFAKQLSHALNDGALKHEYTHLVLVADPTTLGRVRPLLHKETQQRLVGDLAKDLTNLPLEHIQRALS</sequence>
<name>A0A098Q2H8_9XANT</name>
<dbReference type="InterPro" id="IPR041374">
    <property type="entry name" value="BaeRF_family12"/>
</dbReference>